<sequence length="65" mass="7646">MTDNDREYIAGDGDASDSQRYQAVSRVRSRFDELVTDLECLEEHRPDLLEELRENDEIQRLLCES</sequence>
<evidence type="ECO:0000313" key="2">
    <source>
        <dbReference type="Proteomes" id="UP000656367"/>
    </source>
</evidence>
<dbReference type="EMBL" id="BMON01000010">
    <property type="protein sequence ID" value="GGM52557.1"/>
    <property type="molecule type" value="Genomic_DNA"/>
</dbReference>
<gene>
    <name evidence="1" type="ORF">GCM10009006_37150</name>
</gene>
<accession>A0A830FXJ6</accession>
<reference evidence="1" key="1">
    <citation type="journal article" date="2014" name="Int. J. Syst. Evol. Microbiol.">
        <title>Complete genome sequence of Corynebacterium casei LMG S-19264T (=DSM 44701T), isolated from a smear-ripened cheese.</title>
        <authorList>
            <consortium name="US DOE Joint Genome Institute (JGI-PGF)"/>
            <person name="Walter F."/>
            <person name="Albersmeier A."/>
            <person name="Kalinowski J."/>
            <person name="Ruckert C."/>
        </authorList>
    </citation>
    <scope>NUCLEOTIDE SEQUENCE</scope>
    <source>
        <strain evidence="1">JCM 15759</strain>
    </source>
</reference>
<dbReference type="Proteomes" id="UP000656367">
    <property type="component" value="Unassembled WGS sequence"/>
</dbReference>
<proteinExistence type="predicted"/>
<name>A0A830FXJ6_HALAR</name>
<evidence type="ECO:0000313" key="1">
    <source>
        <dbReference type="EMBL" id="GGM52557.1"/>
    </source>
</evidence>
<reference evidence="1" key="2">
    <citation type="submission" date="2020-09" db="EMBL/GenBank/DDBJ databases">
        <authorList>
            <person name="Sun Q."/>
            <person name="Ohkuma M."/>
        </authorList>
    </citation>
    <scope>NUCLEOTIDE SEQUENCE</scope>
    <source>
        <strain evidence="1">JCM 15759</strain>
    </source>
</reference>
<protein>
    <submittedName>
        <fullName evidence="1">Uncharacterized protein</fullName>
    </submittedName>
</protein>
<dbReference type="AlphaFoldDB" id="A0A830FXJ6"/>
<comment type="caution">
    <text evidence="1">The sequence shown here is derived from an EMBL/GenBank/DDBJ whole genome shotgun (WGS) entry which is preliminary data.</text>
</comment>
<organism evidence="1 2">
    <name type="scientific">Haloarcula argentinensis</name>
    <dbReference type="NCBI Taxonomy" id="43776"/>
    <lineage>
        <taxon>Archaea</taxon>
        <taxon>Methanobacteriati</taxon>
        <taxon>Methanobacteriota</taxon>
        <taxon>Stenosarchaea group</taxon>
        <taxon>Halobacteria</taxon>
        <taxon>Halobacteriales</taxon>
        <taxon>Haloarculaceae</taxon>
        <taxon>Haloarcula</taxon>
    </lineage>
</organism>